<name>A0ABY9UM00_STRVL</name>
<accession>A0ABY9UM00</accession>
<organism evidence="1 2">
    <name type="scientific">Streptomyces violaceus</name>
    <name type="common">Streptomyces venezuelae</name>
    <dbReference type="NCBI Taxonomy" id="1936"/>
    <lineage>
        <taxon>Bacteria</taxon>
        <taxon>Bacillati</taxon>
        <taxon>Actinomycetota</taxon>
        <taxon>Actinomycetes</taxon>
        <taxon>Kitasatosporales</taxon>
        <taxon>Streptomycetaceae</taxon>
        <taxon>Streptomyces</taxon>
    </lineage>
</organism>
<dbReference type="EMBL" id="CP134213">
    <property type="protein sequence ID" value="WND23863.1"/>
    <property type="molecule type" value="Genomic_DNA"/>
</dbReference>
<sequence length="383" mass="41353">MGQGPVDAEVARLEDGLIRLRRDIHRHPELPGEERRTAGVVARELRAAGLAVTTGVGGHGVVGVLRGARPGRTVAYRADMDAVPPKDIVGGGRDVAHLCGHDIHTTVALGVAKVLARLRQHLRGTVVFLFQPAEESLSGARALIEAGVLERTRVEEIHALHCGPFPVGRFAVTPGYGMPGQDKAEVTLQGPDAPDAARRLAAEIGALATVTPPQTPADIERMVTDAQTPDGPLARFVAVRASAQEAKVSVSYRCWPQERYTEVRESIHRLAEPYPGTEVRFPTEPFPALLCPEPDARALAHHLRRRPGRDSVSTLHAAFPPFSGEDYALYLDRVPGTYTFLGVRTPGTPITTSYPHFPDFAPDERAIGIGVRAMAGWLAERAR</sequence>
<proteinExistence type="predicted"/>
<evidence type="ECO:0000313" key="1">
    <source>
        <dbReference type="EMBL" id="WND23863.1"/>
    </source>
</evidence>
<dbReference type="PANTHER" id="PTHR11014">
    <property type="entry name" value="PEPTIDASE M20 FAMILY MEMBER"/>
    <property type="match status" value="1"/>
</dbReference>
<protein>
    <submittedName>
        <fullName evidence="1">Amidohydrolase</fullName>
    </submittedName>
</protein>
<dbReference type="Pfam" id="PF01546">
    <property type="entry name" value="Peptidase_M20"/>
    <property type="match status" value="1"/>
</dbReference>
<dbReference type="Gene3D" id="3.40.630.10">
    <property type="entry name" value="Zn peptidases"/>
    <property type="match status" value="2"/>
</dbReference>
<dbReference type="PANTHER" id="PTHR11014:SF63">
    <property type="entry name" value="METALLOPEPTIDASE, PUTATIVE (AFU_ORTHOLOGUE AFUA_6G09600)-RELATED"/>
    <property type="match status" value="1"/>
</dbReference>
<dbReference type="InterPro" id="IPR002933">
    <property type="entry name" value="Peptidase_M20"/>
</dbReference>
<dbReference type="SUPFAM" id="SSF53187">
    <property type="entry name" value="Zn-dependent exopeptidases"/>
    <property type="match status" value="1"/>
</dbReference>
<dbReference type="InterPro" id="IPR017439">
    <property type="entry name" value="Amidohydrolase"/>
</dbReference>
<evidence type="ECO:0000313" key="2">
    <source>
        <dbReference type="Proteomes" id="UP001249394"/>
    </source>
</evidence>
<dbReference type="NCBIfam" id="TIGR01891">
    <property type="entry name" value="amidohydrolases"/>
    <property type="match status" value="1"/>
</dbReference>
<keyword evidence="2" id="KW-1185">Reference proteome</keyword>
<gene>
    <name evidence="1" type="ORF">RI060_24520</name>
</gene>
<reference evidence="1 2" key="1">
    <citation type="submission" date="2023-09" db="EMBL/GenBank/DDBJ databases">
        <title>The genome sequence of Streptomyces anthocyanicus.</title>
        <authorList>
            <person name="Mo P."/>
        </authorList>
    </citation>
    <scope>NUCLEOTIDE SEQUENCE [LARGE SCALE GENOMIC DNA]</scope>
    <source>
        <strain evidence="1 2">JCM 4387</strain>
    </source>
</reference>
<dbReference type="Proteomes" id="UP001249394">
    <property type="component" value="Chromosome"/>
</dbReference>